<dbReference type="OrthoDB" id="1854502at2759"/>
<feature type="compositionally biased region" description="Polar residues" evidence="2">
    <location>
        <begin position="371"/>
        <end position="384"/>
    </location>
</feature>
<feature type="domain" description="Glycolipid transfer protein" evidence="3">
    <location>
        <begin position="307"/>
        <end position="430"/>
    </location>
</feature>
<evidence type="ECO:0000256" key="2">
    <source>
        <dbReference type="SAM" id="MobiDB-lite"/>
    </source>
</evidence>
<evidence type="ECO:0000256" key="1">
    <source>
        <dbReference type="ARBA" id="ARBA00022448"/>
    </source>
</evidence>
<protein>
    <submittedName>
        <fullName evidence="4">Phosphoinositol 4-phosphate adaptor protein</fullName>
    </submittedName>
</protein>
<evidence type="ECO:0000259" key="3">
    <source>
        <dbReference type="Pfam" id="PF08718"/>
    </source>
</evidence>
<comment type="caution">
    <text evidence="4">The sequence shown here is derived from an EMBL/GenBank/DDBJ whole genome shotgun (WGS) entry which is preliminary data.</text>
</comment>
<proteinExistence type="predicted"/>
<evidence type="ECO:0000313" key="4">
    <source>
        <dbReference type="EMBL" id="KAA0187635.1"/>
    </source>
</evidence>
<feature type="compositionally biased region" description="Polar residues" evidence="2">
    <location>
        <begin position="88"/>
        <end position="106"/>
    </location>
</feature>
<keyword evidence="1" id="KW-0813">Transport</keyword>
<dbReference type="GO" id="GO:1902388">
    <property type="term" value="F:ceramide 1-phosphate transfer activity"/>
    <property type="evidence" value="ECO:0007669"/>
    <property type="project" value="TreeGrafter"/>
</dbReference>
<keyword evidence="5" id="KW-1185">Reference proteome</keyword>
<evidence type="ECO:0000313" key="5">
    <source>
        <dbReference type="Proteomes" id="UP000728185"/>
    </source>
</evidence>
<dbReference type="SUPFAM" id="SSF110004">
    <property type="entry name" value="Glycolipid transfer protein, GLTP"/>
    <property type="match status" value="1"/>
</dbReference>
<feature type="region of interest" description="Disordered" evidence="2">
    <location>
        <begin position="82"/>
        <end position="106"/>
    </location>
</feature>
<dbReference type="EMBL" id="LUCM01008989">
    <property type="protein sequence ID" value="KAA0187635.1"/>
    <property type="molecule type" value="Genomic_DNA"/>
</dbReference>
<dbReference type="PANTHER" id="PTHR10219:SF25">
    <property type="entry name" value="PLECKSTRIN HOMOLOGY DOMAIN-CONTAINING FAMILY A MEMBER 8"/>
    <property type="match status" value="1"/>
</dbReference>
<dbReference type="InterPro" id="IPR014830">
    <property type="entry name" value="Glycolipid_transfer_prot_dom"/>
</dbReference>
<dbReference type="PANTHER" id="PTHR10219">
    <property type="entry name" value="GLYCOLIPID TRANSFER PROTEIN-RELATED"/>
    <property type="match status" value="1"/>
</dbReference>
<dbReference type="GO" id="GO:1902387">
    <property type="term" value="F:ceramide 1-phosphate binding"/>
    <property type="evidence" value="ECO:0007669"/>
    <property type="project" value="TreeGrafter"/>
</dbReference>
<dbReference type="Pfam" id="PF08718">
    <property type="entry name" value="GLTP"/>
    <property type="match status" value="1"/>
</dbReference>
<dbReference type="GO" id="GO:0016020">
    <property type="term" value="C:membrane"/>
    <property type="evidence" value="ECO:0007669"/>
    <property type="project" value="TreeGrafter"/>
</dbReference>
<feature type="region of interest" description="Disordered" evidence="2">
    <location>
        <begin position="365"/>
        <end position="385"/>
    </location>
</feature>
<dbReference type="Gene3D" id="1.10.3520.10">
    <property type="entry name" value="Glycolipid transfer protein"/>
    <property type="match status" value="1"/>
</dbReference>
<dbReference type="AlphaFoldDB" id="A0A8E0VG30"/>
<reference evidence="4" key="1">
    <citation type="submission" date="2019-05" db="EMBL/GenBank/DDBJ databases">
        <title>Annotation for the trematode Fasciolopsis buski.</title>
        <authorList>
            <person name="Choi Y.-J."/>
        </authorList>
    </citation>
    <scope>NUCLEOTIDE SEQUENCE</scope>
    <source>
        <strain evidence="4">HT</strain>
        <tissue evidence="4">Whole worm</tissue>
    </source>
</reference>
<dbReference type="GO" id="GO:0005829">
    <property type="term" value="C:cytosol"/>
    <property type="evidence" value="ECO:0007669"/>
    <property type="project" value="TreeGrafter"/>
</dbReference>
<sequence length="499" mass="54879">PLVFSESHVQLIATRQSELRLYHGLLVQQVKLLQNTLKEDPAANTKRIDEISNTLNATCTTFLSTVDEMLALCQAQPPGLRRHLGSAMDTTRSSTTPGSNTDSLTSMPQVDRKFLRQVDFSPSLSPSLSRIVADGNIHPVLSDNLAQLNLSDSLYGSSLTPATSRKLNRDNRLCKTFFSTMEFSFENLRPNINANQDATNDDSKLPGDYLSAMDFAKACRALFRIFDRLTHPLLNKTVVPTTESSNNACAGGQTPSFCALQQIRTDLQNNIDRLELAAHAYAKQQFGTTTESHAPSTTGPSDSTVDYIAQPVQQISIGSLVRKDLANGTTNDAGSVYLAILWLARALNFVREFLHLLFILPPPSAADDSSKYTSDSAGTKQNTRLSDDSLSVVATEAYSRCLRSFHPWSVRGIAMIVVKSLPSRSQFIHILLLDNLMTDNSGPSISTNHEDISVDPEMYAQLREDSRQYSSALGRTLTVIEGLMACLDLKRVFTGSETY</sequence>
<name>A0A8E0VG30_9TREM</name>
<accession>A0A8E0VG30</accession>
<dbReference type="Proteomes" id="UP000728185">
    <property type="component" value="Unassembled WGS sequence"/>
</dbReference>
<dbReference type="InterPro" id="IPR036497">
    <property type="entry name" value="GLTP_sf"/>
</dbReference>
<gene>
    <name evidence="4" type="ORF">FBUS_05586</name>
</gene>
<organism evidence="4 5">
    <name type="scientific">Fasciolopsis buskii</name>
    <dbReference type="NCBI Taxonomy" id="27845"/>
    <lineage>
        <taxon>Eukaryota</taxon>
        <taxon>Metazoa</taxon>
        <taxon>Spiralia</taxon>
        <taxon>Lophotrochozoa</taxon>
        <taxon>Platyhelminthes</taxon>
        <taxon>Trematoda</taxon>
        <taxon>Digenea</taxon>
        <taxon>Plagiorchiida</taxon>
        <taxon>Echinostomata</taxon>
        <taxon>Echinostomatoidea</taxon>
        <taxon>Fasciolidae</taxon>
        <taxon>Fasciolopsis</taxon>
    </lineage>
</organism>
<feature type="non-terminal residue" evidence="4">
    <location>
        <position position="1"/>
    </location>
</feature>